<dbReference type="PANTHER" id="PTHR45913:SF9">
    <property type="entry name" value="GENERAL TRANSCRIPTION FACTOR II-I REPEAT DOMAIN-CONTAINING PROTEIN 2-LIKE-RELATED"/>
    <property type="match status" value="1"/>
</dbReference>
<sequence>MSRDIRDQLTVKSKDFVAFSLACDENTDISDPVQLLVFVRGINADMEITQELAGLETLRGTTRGEDLFAVVSRVLEKYHLSWDKMVGITTDAAPAMIEKKAGLTALVSQKVSECGGKAAQYHCILHQEQLCAKTIGLADVVRDVVKIINCIRSKALSHRQFRAFWMKLILFLTIRRRWLSRGNVLKRFFELRQLMAEFLSSTSRDTLIASDKRWIFDIAFMVDITDLNNLNVKLQGKVPIITELFDHIKAFQMKLQLLCRHLSAGNLAHFPSLREVNVEVNRLPEYGELLSNLNKEFDLCFVDFKKTAADMEFFISALPRESRLSSRTFADGVD</sequence>
<evidence type="ECO:0008006" key="3">
    <source>
        <dbReference type="Google" id="ProtNLM"/>
    </source>
</evidence>
<protein>
    <recommendedName>
        <fullName evidence="3">General transcription factor II-I repeat domain-containing protein 2-like</fullName>
    </recommendedName>
</protein>
<accession>A0A8C7WW76</accession>
<name>A0A8C7WW76_9TELE</name>
<dbReference type="PANTHER" id="PTHR45913">
    <property type="entry name" value="EPM2A-INTERACTING PROTEIN 1"/>
    <property type="match status" value="1"/>
</dbReference>
<dbReference type="Ensembl" id="ENSOSIT00000004592.1">
    <property type="protein sequence ID" value="ENSOSIP00000004289.1"/>
    <property type="gene ID" value="ENSOSIG00000002909.1"/>
</dbReference>
<proteinExistence type="predicted"/>
<dbReference type="Proteomes" id="UP000694383">
    <property type="component" value="Unplaced"/>
</dbReference>
<evidence type="ECO:0000313" key="1">
    <source>
        <dbReference type="Ensembl" id="ENSOSIP00000004289.1"/>
    </source>
</evidence>
<dbReference type="SUPFAM" id="SSF53098">
    <property type="entry name" value="Ribonuclease H-like"/>
    <property type="match status" value="1"/>
</dbReference>
<dbReference type="AlphaFoldDB" id="A0A8C7WW76"/>
<keyword evidence="2" id="KW-1185">Reference proteome</keyword>
<reference evidence="1" key="2">
    <citation type="submission" date="2025-09" db="UniProtKB">
        <authorList>
            <consortium name="Ensembl"/>
        </authorList>
    </citation>
    <scope>IDENTIFICATION</scope>
</reference>
<dbReference type="GeneTree" id="ENSGT00950000182812"/>
<dbReference type="InterPro" id="IPR012337">
    <property type="entry name" value="RNaseH-like_sf"/>
</dbReference>
<evidence type="ECO:0000313" key="2">
    <source>
        <dbReference type="Proteomes" id="UP000694383"/>
    </source>
</evidence>
<organism evidence="1 2">
    <name type="scientific">Oryzias sinensis</name>
    <name type="common">Chinese medaka</name>
    <dbReference type="NCBI Taxonomy" id="183150"/>
    <lineage>
        <taxon>Eukaryota</taxon>
        <taxon>Metazoa</taxon>
        <taxon>Chordata</taxon>
        <taxon>Craniata</taxon>
        <taxon>Vertebrata</taxon>
        <taxon>Euteleostomi</taxon>
        <taxon>Actinopterygii</taxon>
        <taxon>Neopterygii</taxon>
        <taxon>Teleostei</taxon>
        <taxon>Neoteleostei</taxon>
        <taxon>Acanthomorphata</taxon>
        <taxon>Ovalentaria</taxon>
        <taxon>Atherinomorphae</taxon>
        <taxon>Beloniformes</taxon>
        <taxon>Adrianichthyidae</taxon>
        <taxon>Oryziinae</taxon>
        <taxon>Oryzias</taxon>
    </lineage>
</organism>
<reference evidence="1" key="1">
    <citation type="submission" date="2025-08" db="UniProtKB">
        <authorList>
            <consortium name="Ensembl"/>
        </authorList>
    </citation>
    <scope>IDENTIFICATION</scope>
</reference>